<evidence type="ECO:0000256" key="1">
    <source>
        <dbReference type="SAM" id="Coils"/>
    </source>
</evidence>
<accession>A0A9D1LVC6</accession>
<dbReference type="AlphaFoldDB" id="A0A9D1LVC6"/>
<gene>
    <name evidence="2" type="ORF">IAB04_04940</name>
</gene>
<comment type="caution">
    <text evidence="2">The sequence shown here is derived from an EMBL/GenBank/DDBJ whole genome shotgun (WGS) entry which is preliminary data.</text>
</comment>
<organism evidence="2 3">
    <name type="scientific">Candidatus Avimonoglobus intestinipullorum</name>
    <dbReference type="NCBI Taxonomy" id="2840699"/>
    <lineage>
        <taxon>Bacteria</taxon>
        <taxon>Bacillati</taxon>
        <taxon>Bacillota</taxon>
        <taxon>Clostridia</taxon>
        <taxon>Eubacteriales</taxon>
        <taxon>Candidatus Avimonoglobus</taxon>
    </lineage>
</organism>
<name>A0A9D1LVC6_9FIRM</name>
<evidence type="ECO:0000313" key="3">
    <source>
        <dbReference type="Proteomes" id="UP000824111"/>
    </source>
</evidence>
<reference evidence="2" key="2">
    <citation type="journal article" date="2021" name="PeerJ">
        <title>Extensive microbial diversity within the chicken gut microbiome revealed by metagenomics and culture.</title>
        <authorList>
            <person name="Gilroy R."/>
            <person name="Ravi A."/>
            <person name="Getino M."/>
            <person name="Pursley I."/>
            <person name="Horton D.L."/>
            <person name="Alikhan N.F."/>
            <person name="Baker D."/>
            <person name="Gharbi K."/>
            <person name="Hall N."/>
            <person name="Watson M."/>
            <person name="Adriaenssens E.M."/>
            <person name="Foster-Nyarko E."/>
            <person name="Jarju S."/>
            <person name="Secka A."/>
            <person name="Antonio M."/>
            <person name="Oren A."/>
            <person name="Chaudhuri R.R."/>
            <person name="La Ragione R."/>
            <person name="Hildebrand F."/>
            <person name="Pallen M.J."/>
        </authorList>
    </citation>
    <scope>NUCLEOTIDE SEQUENCE</scope>
    <source>
        <strain evidence="2">ChiSjej4B22-9803</strain>
    </source>
</reference>
<dbReference type="Proteomes" id="UP000824111">
    <property type="component" value="Unassembled WGS sequence"/>
</dbReference>
<protein>
    <submittedName>
        <fullName evidence="2">Recombinase family protein</fullName>
    </submittedName>
</protein>
<dbReference type="EMBL" id="DVND01000129">
    <property type="protein sequence ID" value="HIU48687.1"/>
    <property type="molecule type" value="Genomic_DNA"/>
</dbReference>
<proteinExistence type="predicted"/>
<sequence>KNTGSRGSIEKLSEFKTLTYQSEQKSKPKVNENKIRLSEIDKEIDDLLSKVVGANTVLMEYINKKVEQLDTERKNLQEEIVSLTHNQNAKDIETVTNHVETWDSISYEDKQSVVDTLIKVIRIADGNIEITWNI</sequence>
<feature type="coiled-coil region" evidence="1">
    <location>
        <begin position="59"/>
        <end position="86"/>
    </location>
</feature>
<evidence type="ECO:0000313" key="2">
    <source>
        <dbReference type="EMBL" id="HIU48687.1"/>
    </source>
</evidence>
<feature type="non-terminal residue" evidence="2">
    <location>
        <position position="1"/>
    </location>
</feature>
<reference evidence="2" key="1">
    <citation type="submission" date="2020-10" db="EMBL/GenBank/DDBJ databases">
        <authorList>
            <person name="Gilroy R."/>
        </authorList>
    </citation>
    <scope>NUCLEOTIDE SEQUENCE</scope>
    <source>
        <strain evidence="2">ChiSjej4B22-9803</strain>
    </source>
</reference>
<keyword evidence="1" id="KW-0175">Coiled coil</keyword>